<keyword evidence="13" id="KW-0067">ATP-binding</keyword>
<keyword evidence="6" id="KW-0723">Serine/threonine-protein kinase</keyword>
<evidence type="ECO:0000256" key="5">
    <source>
        <dbReference type="ARBA" id="ARBA00012513"/>
    </source>
</evidence>
<proteinExistence type="inferred from homology"/>
<evidence type="ECO:0000256" key="7">
    <source>
        <dbReference type="ARBA" id="ARBA00022679"/>
    </source>
</evidence>
<keyword evidence="7" id="KW-0808">Transferase</keyword>
<evidence type="ECO:0000256" key="15">
    <source>
        <dbReference type="ARBA" id="ARBA00023136"/>
    </source>
</evidence>
<feature type="domain" description="Legume lectin" evidence="20">
    <location>
        <begin position="25"/>
        <end position="270"/>
    </location>
</feature>
<dbReference type="GO" id="GO:0030246">
    <property type="term" value="F:carbohydrate binding"/>
    <property type="evidence" value="ECO:0007669"/>
    <property type="project" value="UniProtKB-KW"/>
</dbReference>
<comment type="subcellular location">
    <subcellularLocation>
        <location evidence="1">Membrane</location>
        <topology evidence="1">Single-pass type I membrane protein</topology>
    </subcellularLocation>
</comment>
<feature type="chain" id="PRO_5042007167" description="non-specific serine/threonine protein kinase" evidence="19">
    <location>
        <begin position="22"/>
        <end position="315"/>
    </location>
</feature>
<protein>
    <recommendedName>
        <fullName evidence="5">non-specific serine/threonine protein kinase</fullName>
        <ecNumber evidence="5">2.7.11.1</ecNumber>
    </recommendedName>
</protein>
<dbReference type="InterPro" id="IPR001220">
    <property type="entry name" value="Legume_lectin_dom"/>
</dbReference>
<keyword evidence="11" id="KW-0547">Nucleotide-binding</keyword>
<dbReference type="FunFam" id="2.60.120.200:FF:000051">
    <property type="entry name" value="L-type lectin-domain containing receptor kinase V.9"/>
    <property type="match status" value="1"/>
</dbReference>
<evidence type="ECO:0000256" key="16">
    <source>
        <dbReference type="ARBA" id="ARBA00023170"/>
    </source>
</evidence>
<evidence type="ECO:0000256" key="3">
    <source>
        <dbReference type="ARBA" id="ARBA00008536"/>
    </source>
</evidence>
<evidence type="ECO:0000256" key="9">
    <source>
        <dbReference type="ARBA" id="ARBA00022729"/>
    </source>
</evidence>
<dbReference type="Proteomes" id="UP001293593">
    <property type="component" value="Unassembled WGS sequence"/>
</dbReference>
<evidence type="ECO:0000256" key="12">
    <source>
        <dbReference type="ARBA" id="ARBA00022777"/>
    </source>
</evidence>
<evidence type="ECO:0000259" key="20">
    <source>
        <dbReference type="Pfam" id="PF00139"/>
    </source>
</evidence>
<dbReference type="PANTHER" id="PTHR32401:SF50">
    <property type="entry name" value="OS07G0133000 PROTEIN"/>
    <property type="match status" value="1"/>
</dbReference>
<comment type="similarity">
    <text evidence="4">In the C-terminal section; belongs to the protein kinase superfamily. Ser/Thr protein kinase family.</text>
</comment>
<feature type="signal peptide" evidence="19">
    <location>
        <begin position="1"/>
        <end position="21"/>
    </location>
</feature>
<evidence type="ECO:0000256" key="18">
    <source>
        <dbReference type="SAM" id="Phobius"/>
    </source>
</evidence>
<feature type="transmembrane region" description="Helical" evidence="18">
    <location>
        <begin position="283"/>
        <end position="305"/>
    </location>
</feature>
<dbReference type="InterPro" id="IPR050258">
    <property type="entry name" value="Leguminous_Lectin"/>
</dbReference>
<dbReference type="CDD" id="cd06899">
    <property type="entry name" value="lectin_legume_LecRK_Arcelin_ConA"/>
    <property type="match status" value="1"/>
</dbReference>
<keyword evidence="12" id="KW-0418">Kinase</keyword>
<dbReference type="GO" id="GO:0004674">
    <property type="term" value="F:protein serine/threonine kinase activity"/>
    <property type="evidence" value="ECO:0007669"/>
    <property type="project" value="UniProtKB-KW"/>
</dbReference>
<dbReference type="Gene3D" id="2.60.120.200">
    <property type="match status" value="1"/>
</dbReference>
<keyword evidence="16" id="KW-0675">Receptor</keyword>
<evidence type="ECO:0000313" key="21">
    <source>
        <dbReference type="EMBL" id="KAK4270350.1"/>
    </source>
</evidence>
<keyword evidence="10" id="KW-0430">Lectin</keyword>
<dbReference type="Pfam" id="PF00139">
    <property type="entry name" value="Lectin_legB"/>
    <property type="match status" value="1"/>
</dbReference>
<dbReference type="GO" id="GO:0016020">
    <property type="term" value="C:membrane"/>
    <property type="evidence" value="ECO:0007669"/>
    <property type="project" value="UniProtKB-SubCell"/>
</dbReference>
<keyword evidence="22" id="KW-1185">Reference proteome</keyword>
<dbReference type="AlphaFoldDB" id="A0AAE1KCZ9"/>
<evidence type="ECO:0000256" key="13">
    <source>
        <dbReference type="ARBA" id="ARBA00022840"/>
    </source>
</evidence>
<dbReference type="EMBL" id="JAWXYG010000006">
    <property type="protein sequence ID" value="KAK4270350.1"/>
    <property type="molecule type" value="Genomic_DNA"/>
</dbReference>
<evidence type="ECO:0000256" key="4">
    <source>
        <dbReference type="ARBA" id="ARBA00010217"/>
    </source>
</evidence>
<evidence type="ECO:0000256" key="2">
    <source>
        <dbReference type="ARBA" id="ARBA00007606"/>
    </source>
</evidence>
<sequence>MRVKLVAMVFLLLTARVQVSGEEDTSFIFNNGFQSAHLTMDGISEITPNGLLKPANETKQEQGHAFYPNPIAFNDSSSFSTTFVFAIRSEYKTLSFHGIVFVISPAKAFPGAFPAQYFGLFNHNNDGNRTNHVFAVELDTTQNTEFDDINNNHVGININSLKSANSTTAGYYVEGSRFENLSLISGLAMQVWVDYDGGNKQISVTLAPINVNKPKTPLLTLSQDLSQILNNLSYVRFSSGTGPILTSHYVLGWSFKLNGEAQNLVISELPKLPRLGPRKISRILRIGLPLLSLCMIFLVTSLFWYKREKYQEVNC</sequence>
<accession>A0AAE1KCZ9</accession>
<evidence type="ECO:0000256" key="19">
    <source>
        <dbReference type="SAM" id="SignalP"/>
    </source>
</evidence>
<evidence type="ECO:0000256" key="8">
    <source>
        <dbReference type="ARBA" id="ARBA00022692"/>
    </source>
</evidence>
<dbReference type="EC" id="2.7.11.1" evidence="5"/>
<keyword evidence="17" id="KW-0325">Glycoprotein</keyword>
<evidence type="ECO:0000256" key="10">
    <source>
        <dbReference type="ARBA" id="ARBA00022734"/>
    </source>
</evidence>
<dbReference type="SUPFAM" id="SSF49899">
    <property type="entry name" value="Concanavalin A-like lectins/glucanases"/>
    <property type="match status" value="1"/>
</dbReference>
<evidence type="ECO:0000256" key="6">
    <source>
        <dbReference type="ARBA" id="ARBA00022527"/>
    </source>
</evidence>
<evidence type="ECO:0000256" key="17">
    <source>
        <dbReference type="ARBA" id="ARBA00023180"/>
    </source>
</evidence>
<keyword evidence="9 19" id="KW-0732">Signal</keyword>
<organism evidence="21 22">
    <name type="scientific">Acacia crassicarpa</name>
    <name type="common">northern wattle</name>
    <dbReference type="NCBI Taxonomy" id="499986"/>
    <lineage>
        <taxon>Eukaryota</taxon>
        <taxon>Viridiplantae</taxon>
        <taxon>Streptophyta</taxon>
        <taxon>Embryophyta</taxon>
        <taxon>Tracheophyta</taxon>
        <taxon>Spermatophyta</taxon>
        <taxon>Magnoliopsida</taxon>
        <taxon>eudicotyledons</taxon>
        <taxon>Gunneridae</taxon>
        <taxon>Pentapetalae</taxon>
        <taxon>rosids</taxon>
        <taxon>fabids</taxon>
        <taxon>Fabales</taxon>
        <taxon>Fabaceae</taxon>
        <taxon>Caesalpinioideae</taxon>
        <taxon>mimosoid clade</taxon>
        <taxon>Acacieae</taxon>
        <taxon>Acacia</taxon>
    </lineage>
</organism>
<comment type="caution">
    <text evidence="21">The sequence shown here is derived from an EMBL/GenBank/DDBJ whole genome shotgun (WGS) entry which is preliminary data.</text>
</comment>
<dbReference type="GO" id="GO:0005524">
    <property type="term" value="F:ATP binding"/>
    <property type="evidence" value="ECO:0007669"/>
    <property type="project" value="UniProtKB-KW"/>
</dbReference>
<comment type="similarity">
    <text evidence="2">Belongs to the leguminous lectin family.</text>
</comment>
<keyword evidence="14 18" id="KW-1133">Transmembrane helix</keyword>
<evidence type="ECO:0000313" key="22">
    <source>
        <dbReference type="Proteomes" id="UP001293593"/>
    </source>
</evidence>
<dbReference type="PANTHER" id="PTHR32401">
    <property type="entry name" value="CONCANAVALIN A-LIKE LECTIN FAMILY PROTEIN"/>
    <property type="match status" value="1"/>
</dbReference>
<keyword evidence="8 18" id="KW-0812">Transmembrane</keyword>
<dbReference type="InterPro" id="IPR013320">
    <property type="entry name" value="ConA-like_dom_sf"/>
</dbReference>
<comment type="similarity">
    <text evidence="3">In the N-terminal section; belongs to the leguminous lectin family.</text>
</comment>
<gene>
    <name evidence="21" type="ORF">QN277_023394</name>
</gene>
<keyword evidence="15 18" id="KW-0472">Membrane</keyword>
<evidence type="ECO:0000256" key="14">
    <source>
        <dbReference type="ARBA" id="ARBA00022989"/>
    </source>
</evidence>
<reference evidence="21" key="1">
    <citation type="submission" date="2023-10" db="EMBL/GenBank/DDBJ databases">
        <title>Chromosome-level genome of the transformable northern wattle, Acacia crassicarpa.</title>
        <authorList>
            <person name="Massaro I."/>
            <person name="Sinha N.R."/>
            <person name="Poethig S."/>
            <person name="Leichty A.R."/>
        </authorList>
    </citation>
    <scope>NUCLEOTIDE SEQUENCE</scope>
    <source>
        <strain evidence="21">Acra3RX</strain>
        <tissue evidence="21">Leaf</tissue>
    </source>
</reference>
<evidence type="ECO:0000256" key="11">
    <source>
        <dbReference type="ARBA" id="ARBA00022741"/>
    </source>
</evidence>
<evidence type="ECO:0000256" key="1">
    <source>
        <dbReference type="ARBA" id="ARBA00004479"/>
    </source>
</evidence>
<name>A0AAE1KCZ9_9FABA</name>